<dbReference type="RefSeq" id="YP_008241419.1">
    <property type="nucleotide sequence ID" value="NC_021796.1"/>
</dbReference>
<protein>
    <submittedName>
        <fullName evidence="1">Peptidase</fullName>
    </submittedName>
</protein>
<sequence>MSKERLKKVMAIQSESYETQDMIDFISDEFESISADDPDNYCIVIEDENIYITKGYADTYPCVVAHTDTVHEIQSDMTVFDDGITMFAMNMRKGLQMGIGGDDKVGIYIALEALRNNDYIKVAFFRDEEMGCLGSMDADMRFFKDVEFVLQCDRQGYKDFVTEIYGVVLSDRAFSNAISGILEKYGKVETTKGGMTDVYQLCLNGLEVCSANISCGYYRPHCDDEIIIIEDVFRTRDLVDEIVKSISGTVWRNSLKSKSRYPKSYREEELPGKFENGYFNKKGNWVEFSSSKSSEKEYPSSSQEENPFNSKGEPLGLMCLCEQCDGIDLMYDANEDADWCFSCGEYTNKYNNYQER</sequence>
<dbReference type="SUPFAM" id="SSF53187">
    <property type="entry name" value="Zn-dependent exopeptidases"/>
    <property type="match status" value="1"/>
</dbReference>
<evidence type="ECO:0000313" key="1">
    <source>
        <dbReference type="EMBL" id="AGO48068.1"/>
    </source>
</evidence>
<accession>S0A1J3</accession>
<evidence type="ECO:0000313" key="2">
    <source>
        <dbReference type="Proteomes" id="UP000014715"/>
    </source>
</evidence>
<dbReference type="EMBL" id="KC821614">
    <property type="protein sequence ID" value="AGO48068.1"/>
    <property type="molecule type" value="Genomic_DNA"/>
</dbReference>
<gene>
    <name evidence="1" type="ORF">Phi38:1_gp038</name>
</gene>
<keyword evidence="2" id="KW-1185">Reference proteome</keyword>
<dbReference type="KEGG" id="vg:16796821"/>
<reference evidence="1 2" key="1">
    <citation type="journal article" date="2013" name="Proc. Natl. Acad. Sci. U.S.A.">
        <title>Twelve previously unknown phage genera are ubiquitous in global oceans.</title>
        <authorList>
            <person name="Holmfeldt K."/>
            <person name="Solonenko N."/>
            <person name="Shah M."/>
            <person name="Corrier K."/>
            <person name="Riemann L."/>
            <person name="Verberkmoes N.C."/>
            <person name="Sullivan M.B."/>
        </authorList>
    </citation>
    <scope>NUCLEOTIDE SEQUENCE [LARGE SCALE GENOMIC DNA]</scope>
    <source>
        <strain evidence="1">Phi38:1</strain>
    </source>
</reference>
<name>S0A1J3_9CAUD</name>
<reference evidence="2" key="2">
    <citation type="submission" date="2013-03" db="EMBL/GenBank/DDBJ databases">
        <title>The Cellulophaga phages: a novel, diverse, and globally ubiquitous model system.</title>
        <authorList>
            <person name="Holmfeldt K."/>
            <person name="Solonenko N."/>
            <person name="Shah M."/>
            <person name="Corrier K."/>
            <person name="Riemann L."/>
            <person name="VerBerkmoes N.C."/>
            <person name="Sullivan M.B."/>
        </authorList>
    </citation>
    <scope>NUCLEOTIDE SEQUENCE [LARGE SCALE GENOMIC DNA]</scope>
</reference>
<dbReference type="Proteomes" id="UP000014715">
    <property type="component" value="Segment"/>
</dbReference>
<proteinExistence type="predicted"/>
<dbReference type="GeneID" id="16796821"/>
<organism evidence="1 2">
    <name type="scientific">Cellulophaga phage phi38:1</name>
    <dbReference type="NCBI Taxonomy" id="1327977"/>
    <lineage>
        <taxon>Viruses</taxon>
        <taxon>Duplodnaviria</taxon>
        <taxon>Heunggongvirae</taxon>
        <taxon>Uroviricota</taxon>
        <taxon>Caudoviricetes</taxon>
        <taxon>Pervagoviridae</taxon>
        <taxon>Callevirus</taxon>
        <taxon>Callevirus phi38una</taxon>
    </lineage>
</organism>
<dbReference type="Gene3D" id="3.40.630.10">
    <property type="entry name" value="Zn peptidases"/>
    <property type="match status" value="1"/>
</dbReference>